<feature type="compositionally biased region" description="Polar residues" evidence="1">
    <location>
        <begin position="394"/>
        <end position="405"/>
    </location>
</feature>
<feature type="region of interest" description="Disordered" evidence="1">
    <location>
        <begin position="375"/>
        <end position="447"/>
    </location>
</feature>
<feature type="compositionally biased region" description="Low complexity" evidence="1">
    <location>
        <begin position="414"/>
        <end position="431"/>
    </location>
</feature>
<proteinExistence type="predicted"/>
<dbReference type="OrthoDB" id="3438093at2759"/>
<feature type="region of interest" description="Disordered" evidence="1">
    <location>
        <begin position="529"/>
        <end position="613"/>
    </location>
</feature>
<organism evidence="2 3">
    <name type="scientific">Microdochium bolleyi</name>
    <dbReference type="NCBI Taxonomy" id="196109"/>
    <lineage>
        <taxon>Eukaryota</taxon>
        <taxon>Fungi</taxon>
        <taxon>Dikarya</taxon>
        <taxon>Ascomycota</taxon>
        <taxon>Pezizomycotina</taxon>
        <taxon>Sordariomycetes</taxon>
        <taxon>Xylariomycetidae</taxon>
        <taxon>Xylariales</taxon>
        <taxon>Microdochiaceae</taxon>
        <taxon>Microdochium</taxon>
    </lineage>
</organism>
<feature type="region of interest" description="Disordered" evidence="1">
    <location>
        <begin position="131"/>
        <end position="254"/>
    </location>
</feature>
<dbReference type="InParanoid" id="A0A136JFS0"/>
<protein>
    <submittedName>
        <fullName evidence="2">Uncharacterized protein</fullName>
    </submittedName>
</protein>
<accession>A0A136JFS0</accession>
<feature type="compositionally biased region" description="Basic residues" evidence="1">
    <location>
        <begin position="189"/>
        <end position="203"/>
    </location>
</feature>
<name>A0A136JFS0_9PEZI</name>
<sequence>MCITEFIAYTCGHRSVPVHRPCPMTTSLHTNPVCPPPTPLLSPPNHAQYTCEPAAKSPQDGGGDFGGVIGGGEEVGYAERATYAEGMCGPCLRVLHTNWVNIVEYEHRWMHERGACECPVVFPALMGPRVVGGAEQSRDGNRDDERRWYHEGHQGGIRQNSTEVCGDSHVKMRGYSKSENYGRPNGRSPGKKIRVSKARRRNHPSPPSMSSIAPPLFEERAQNSHPYSWPTPSAWDTDDGGHYGQARREKEDGPHLRVSIRLPSLYAAEWTHDHRLRHENGQCHCPVSFERYHVQDDDNRNPIHTTDEDQESEDEDWYVSHEREHHERIKNDDQSWETRSLVETRTQTDSVVEYLAAENEEHTEFFVPFKLDRKGKGRTKTGRRLSLGYRAGSPWQTANSKTLETSQDDHSSSAEETTSSTSPAPQSRAAAIPHRSSTRDQGQTNDWSVPYYCEDGLSTTGSRELTFMERVMGPVGPDAPAWELPLRTKSKSGLVASSRTHTNNRGTAPFAAVVTPGPRLNRCDDEVSTAYSPEHTPHASYKKPRRCRHRCSRSHSTPRLYQRSRHRRQGQRQQQYFSEHEREHQYPAGAAVDDDNDNYNKTEPRKRPKRLPIAGFPIGAGPEGHCHAGDFSMCLLSRRGDNGSWQGRY</sequence>
<evidence type="ECO:0000313" key="3">
    <source>
        <dbReference type="Proteomes" id="UP000070501"/>
    </source>
</evidence>
<dbReference type="AlphaFoldDB" id="A0A136JFS0"/>
<keyword evidence="3" id="KW-1185">Reference proteome</keyword>
<reference evidence="3" key="1">
    <citation type="submission" date="2016-02" db="EMBL/GenBank/DDBJ databases">
        <title>Draft genome sequence of Microdochium bolleyi, a fungal endophyte of beachgrass.</title>
        <authorList>
            <consortium name="DOE Joint Genome Institute"/>
            <person name="David A.S."/>
            <person name="May G."/>
            <person name="Haridas S."/>
            <person name="Lim J."/>
            <person name="Wang M."/>
            <person name="Labutti K."/>
            <person name="Lipzen A."/>
            <person name="Barry K."/>
            <person name="Grigoriev I.V."/>
        </authorList>
    </citation>
    <scope>NUCLEOTIDE SEQUENCE [LARGE SCALE GENOMIC DNA]</scope>
    <source>
        <strain evidence="3">J235TASD1</strain>
    </source>
</reference>
<feature type="compositionally biased region" description="Basic residues" evidence="1">
    <location>
        <begin position="540"/>
        <end position="553"/>
    </location>
</feature>
<feature type="compositionally biased region" description="Basic and acidic residues" evidence="1">
    <location>
        <begin position="296"/>
        <end position="307"/>
    </location>
</feature>
<evidence type="ECO:0000313" key="2">
    <source>
        <dbReference type="EMBL" id="KXJ96015.1"/>
    </source>
</evidence>
<dbReference type="STRING" id="196109.A0A136JFS0"/>
<dbReference type="EMBL" id="KQ964246">
    <property type="protein sequence ID" value="KXJ96015.1"/>
    <property type="molecule type" value="Genomic_DNA"/>
</dbReference>
<feature type="compositionally biased region" description="Basic and acidic residues" evidence="1">
    <location>
        <begin position="136"/>
        <end position="153"/>
    </location>
</feature>
<gene>
    <name evidence="2" type="ORF">Micbo1qcDRAFT_201347</name>
</gene>
<evidence type="ECO:0000256" key="1">
    <source>
        <dbReference type="SAM" id="MobiDB-lite"/>
    </source>
</evidence>
<dbReference type="Proteomes" id="UP000070501">
    <property type="component" value="Unassembled WGS sequence"/>
</dbReference>
<feature type="region of interest" description="Disordered" evidence="1">
    <location>
        <begin position="296"/>
        <end position="316"/>
    </location>
</feature>